<organism evidence="3 4">
    <name type="scientific">Cotesia congregata</name>
    <name type="common">Parasitoid wasp</name>
    <name type="synonym">Apanteles congregatus</name>
    <dbReference type="NCBI Taxonomy" id="51543"/>
    <lineage>
        <taxon>Eukaryota</taxon>
        <taxon>Metazoa</taxon>
        <taxon>Ecdysozoa</taxon>
        <taxon>Arthropoda</taxon>
        <taxon>Hexapoda</taxon>
        <taxon>Insecta</taxon>
        <taxon>Pterygota</taxon>
        <taxon>Neoptera</taxon>
        <taxon>Endopterygota</taxon>
        <taxon>Hymenoptera</taxon>
        <taxon>Apocrita</taxon>
        <taxon>Ichneumonoidea</taxon>
        <taxon>Braconidae</taxon>
        <taxon>Microgastrinae</taxon>
        <taxon>Cotesia</taxon>
    </lineage>
</organism>
<keyword evidence="4" id="KW-1185">Reference proteome</keyword>
<dbReference type="Proteomes" id="UP000786811">
    <property type="component" value="Unassembled WGS sequence"/>
</dbReference>
<sequence length="333" mass="39079">MSCRSHCAALYCLVYPRIWMEKAGSTEKITSSINEQISLITKSGLSIDQNVFTVEKDATILSIDNTNFFWYFRIPGDDEDIPNPERYVMCDKIVRRLFPSNTANNDVSEPDANDSMDFDTDESMDTDDDDDLKDDDDDDEGYDDDRYDDVRYDDEANDDDDDWDAAIDILSLPPLCEERMRGLISSDPEEAEDNTQHQDEPQLIQYQDEPQMIQHHDEPQLIQHQDEPQLIQHQDKLPMIQHQDQPQMIQHQDEPPMIQHQDQPQMIQHQDEPSMIQHQDQPLMIQYQDEPQHMQQQNVLQDILRVLNNLQQQIYNMQQQGSFNILSNLHLFL</sequence>
<proteinExistence type="predicted"/>
<evidence type="ECO:0000313" key="3">
    <source>
        <dbReference type="EMBL" id="CAG5075374.1"/>
    </source>
</evidence>
<evidence type="ECO:0000256" key="2">
    <source>
        <dbReference type="SAM" id="MobiDB-lite"/>
    </source>
</evidence>
<dbReference type="EMBL" id="CAJNRD030001116">
    <property type="protein sequence ID" value="CAG5075374.1"/>
    <property type="molecule type" value="Genomic_DNA"/>
</dbReference>
<feature type="coiled-coil region" evidence="1">
    <location>
        <begin position="293"/>
        <end position="320"/>
    </location>
</feature>
<keyword evidence="1" id="KW-0175">Coiled coil</keyword>
<protein>
    <submittedName>
        <fullName evidence="3">Uncharacterized protein</fullName>
    </submittedName>
</protein>
<dbReference type="AlphaFoldDB" id="A0A8J2EAT4"/>
<evidence type="ECO:0000256" key="1">
    <source>
        <dbReference type="SAM" id="Coils"/>
    </source>
</evidence>
<gene>
    <name evidence="3" type="ORF">HICCMSTLAB_LOCUS1528</name>
</gene>
<accession>A0A8J2EAT4</accession>
<comment type="caution">
    <text evidence="3">The sequence shown here is derived from an EMBL/GenBank/DDBJ whole genome shotgun (WGS) entry which is preliminary data.</text>
</comment>
<evidence type="ECO:0000313" key="4">
    <source>
        <dbReference type="Proteomes" id="UP000786811"/>
    </source>
</evidence>
<name>A0A8J2EAT4_COTCN</name>
<feature type="compositionally biased region" description="Acidic residues" evidence="2">
    <location>
        <begin position="155"/>
        <end position="164"/>
    </location>
</feature>
<feature type="compositionally biased region" description="Acidic residues" evidence="2">
    <location>
        <begin position="108"/>
        <end position="147"/>
    </location>
</feature>
<reference evidence="3" key="1">
    <citation type="submission" date="2021-04" db="EMBL/GenBank/DDBJ databases">
        <authorList>
            <person name="Chebbi M.A.C M."/>
        </authorList>
    </citation>
    <scope>NUCLEOTIDE SEQUENCE</scope>
</reference>
<feature type="region of interest" description="Disordered" evidence="2">
    <location>
        <begin position="101"/>
        <end position="164"/>
    </location>
</feature>